<evidence type="ECO:0000313" key="1">
    <source>
        <dbReference type="WBParaSite" id="OFLC_0001156201-mRNA-1"/>
    </source>
</evidence>
<organism evidence="1">
    <name type="scientific">Onchocerca flexuosa</name>
    <dbReference type="NCBI Taxonomy" id="387005"/>
    <lineage>
        <taxon>Eukaryota</taxon>
        <taxon>Metazoa</taxon>
        <taxon>Ecdysozoa</taxon>
        <taxon>Nematoda</taxon>
        <taxon>Chromadorea</taxon>
        <taxon>Rhabditida</taxon>
        <taxon>Spirurina</taxon>
        <taxon>Spiruromorpha</taxon>
        <taxon>Filarioidea</taxon>
        <taxon>Onchocercidae</taxon>
        <taxon>Onchocerca</taxon>
    </lineage>
</organism>
<reference evidence="1" key="1">
    <citation type="submission" date="2016-06" db="UniProtKB">
        <authorList>
            <consortium name="WormBaseParasite"/>
        </authorList>
    </citation>
    <scope>IDENTIFICATION</scope>
</reference>
<dbReference type="STRING" id="387005.A0A183HVQ0"/>
<dbReference type="AlphaFoldDB" id="A0A183HVQ0"/>
<proteinExistence type="predicted"/>
<sequence>LYRFQEAFTLQGVAAKRIVEGDETEDCYISGKLSLVEKPNGVMIEWIPMEEDGWVLATEDDSENLSTSSDSGELRRDYINKLKFSIDIKDLRSFQCVEPKKGIFLFPKQLSVFF</sequence>
<name>A0A183HVQ0_9BILA</name>
<dbReference type="WBParaSite" id="OFLC_0001156201-mRNA-1">
    <property type="protein sequence ID" value="OFLC_0001156201-mRNA-1"/>
    <property type="gene ID" value="OFLC_0001156201"/>
</dbReference>
<protein>
    <submittedName>
        <fullName evidence="1">Ig-like domain-containing protein</fullName>
    </submittedName>
</protein>
<accession>A0A183HVQ0</accession>